<keyword evidence="4" id="KW-1185">Reference proteome</keyword>
<comment type="caution">
    <text evidence="3">The sequence shown here is derived from an EMBL/GenBank/DDBJ whole genome shotgun (WGS) entry which is preliminary data.</text>
</comment>
<feature type="domain" description="HTH marR-type" evidence="2">
    <location>
        <begin position="1"/>
        <end position="140"/>
    </location>
</feature>
<reference evidence="3" key="1">
    <citation type="submission" date="2020-09" db="EMBL/GenBank/DDBJ databases">
        <title>A novel bacterium of genus Paenibacillus, isolated from South China Sea.</title>
        <authorList>
            <person name="Huang H."/>
            <person name="Mo K."/>
            <person name="Hu Y."/>
        </authorList>
    </citation>
    <scope>NUCLEOTIDE SEQUENCE</scope>
    <source>
        <strain evidence="3">IB182496</strain>
    </source>
</reference>
<evidence type="ECO:0000256" key="1">
    <source>
        <dbReference type="ARBA" id="ARBA00023125"/>
    </source>
</evidence>
<dbReference type="Pfam" id="PF12802">
    <property type="entry name" value="MarR_2"/>
    <property type="match status" value="1"/>
</dbReference>
<keyword evidence="1" id="KW-0238">DNA-binding</keyword>
<dbReference type="InterPro" id="IPR036390">
    <property type="entry name" value="WH_DNA-bd_sf"/>
</dbReference>
<sequence>MTKNNGLERSPGFQFGQAYRGLVQLMQSRLKEEGITPEQWSVLYQTARTDGLMLKQAAELAGKDRPTTTRIVLQLERKGLLRKRPDPLDRRASLLSITDSGRSLIARTLPIERQLGDEVRSWMSEQEFELLLELLWRINGRLRGLAAFGAQSSEDADAMPDAGDEYESCGRRSCVFEG</sequence>
<dbReference type="GO" id="GO:0006950">
    <property type="term" value="P:response to stress"/>
    <property type="evidence" value="ECO:0007669"/>
    <property type="project" value="TreeGrafter"/>
</dbReference>
<dbReference type="PROSITE" id="PS50995">
    <property type="entry name" value="HTH_MARR_2"/>
    <property type="match status" value="1"/>
</dbReference>
<dbReference type="SUPFAM" id="SSF46785">
    <property type="entry name" value="Winged helix' DNA-binding domain"/>
    <property type="match status" value="1"/>
</dbReference>
<dbReference type="GO" id="GO:0003677">
    <property type="term" value="F:DNA binding"/>
    <property type="evidence" value="ECO:0007669"/>
    <property type="project" value="UniProtKB-KW"/>
</dbReference>
<dbReference type="Gene3D" id="1.10.10.10">
    <property type="entry name" value="Winged helix-like DNA-binding domain superfamily/Winged helix DNA-binding domain"/>
    <property type="match status" value="1"/>
</dbReference>
<dbReference type="PANTHER" id="PTHR33164">
    <property type="entry name" value="TRANSCRIPTIONAL REGULATOR, MARR FAMILY"/>
    <property type="match status" value="1"/>
</dbReference>
<accession>A0A927GUP6</accession>
<dbReference type="GO" id="GO:0003700">
    <property type="term" value="F:DNA-binding transcription factor activity"/>
    <property type="evidence" value="ECO:0007669"/>
    <property type="project" value="InterPro"/>
</dbReference>
<dbReference type="SMART" id="SM00347">
    <property type="entry name" value="HTH_MARR"/>
    <property type="match status" value="1"/>
</dbReference>
<name>A0A927GUP6_9BACL</name>
<dbReference type="InterPro" id="IPR036388">
    <property type="entry name" value="WH-like_DNA-bd_sf"/>
</dbReference>
<dbReference type="PANTHER" id="PTHR33164:SF43">
    <property type="entry name" value="HTH-TYPE TRANSCRIPTIONAL REPRESSOR YETL"/>
    <property type="match status" value="1"/>
</dbReference>
<evidence type="ECO:0000313" key="4">
    <source>
        <dbReference type="Proteomes" id="UP000621560"/>
    </source>
</evidence>
<protein>
    <submittedName>
        <fullName evidence="3">MarR family transcriptional regulator</fullName>
    </submittedName>
</protein>
<organism evidence="3 4">
    <name type="scientific">Paenibacillus sabuli</name>
    <dbReference type="NCBI Taxonomy" id="2772509"/>
    <lineage>
        <taxon>Bacteria</taxon>
        <taxon>Bacillati</taxon>
        <taxon>Bacillota</taxon>
        <taxon>Bacilli</taxon>
        <taxon>Bacillales</taxon>
        <taxon>Paenibacillaceae</taxon>
        <taxon>Paenibacillus</taxon>
    </lineage>
</organism>
<dbReference type="Proteomes" id="UP000621560">
    <property type="component" value="Unassembled WGS sequence"/>
</dbReference>
<evidence type="ECO:0000313" key="3">
    <source>
        <dbReference type="EMBL" id="MBD2848385.1"/>
    </source>
</evidence>
<proteinExistence type="predicted"/>
<gene>
    <name evidence="3" type="ORF">IDH44_24655</name>
</gene>
<dbReference type="PRINTS" id="PR00598">
    <property type="entry name" value="HTHMARR"/>
</dbReference>
<dbReference type="EMBL" id="JACXIZ010000064">
    <property type="protein sequence ID" value="MBD2848385.1"/>
    <property type="molecule type" value="Genomic_DNA"/>
</dbReference>
<dbReference type="AlphaFoldDB" id="A0A927GUP6"/>
<dbReference type="RefSeq" id="WP_190921480.1">
    <property type="nucleotide sequence ID" value="NZ_JACXIZ010000064.1"/>
</dbReference>
<dbReference type="InterPro" id="IPR000835">
    <property type="entry name" value="HTH_MarR-typ"/>
</dbReference>
<dbReference type="InterPro" id="IPR039422">
    <property type="entry name" value="MarR/SlyA-like"/>
</dbReference>
<evidence type="ECO:0000259" key="2">
    <source>
        <dbReference type="PROSITE" id="PS50995"/>
    </source>
</evidence>